<keyword evidence="3" id="KW-0009">Actin-binding</keyword>
<organism evidence="9">
    <name type="scientific">Vannella robusta</name>
    <dbReference type="NCBI Taxonomy" id="1487602"/>
    <lineage>
        <taxon>Eukaryota</taxon>
        <taxon>Amoebozoa</taxon>
        <taxon>Discosea</taxon>
        <taxon>Flabellinia</taxon>
        <taxon>Vannellidae</taxon>
        <taxon>Vannella</taxon>
    </lineage>
</organism>
<feature type="domain" description="ADF-H" evidence="8">
    <location>
        <begin position="7"/>
        <end position="140"/>
    </location>
</feature>
<dbReference type="Pfam" id="PF00241">
    <property type="entry name" value="Cofilin_ADF"/>
    <property type="match status" value="2"/>
</dbReference>
<evidence type="ECO:0000256" key="6">
    <source>
        <dbReference type="ARBA" id="ARBA00069392"/>
    </source>
</evidence>
<keyword evidence="4" id="KW-0206">Cytoskeleton</keyword>
<dbReference type="EMBL" id="HBKP01013136">
    <property type="protein sequence ID" value="CAE2221504.1"/>
    <property type="molecule type" value="Transcribed_RNA"/>
</dbReference>
<dbReference type="PROSITE" id="PS51263">
    <property type="entry name" value="ADF_H"/>
    <property type="match status" value="2"/>
</dbReference>
<dbReference type="FunFam" id="3.40.20.10:FF:000018">
    <property type="entry name" value="Coactosin-like 1"/>
    <property type="match status" value="2"/>
</dbReference>
<dbReference type="SUPFAM" id="SSF55753">
    <property type="entry name" value="Actin depolymerizing proteins"/>
    <property type="match status" value="2"/>
</dbReference>
<name>A0A7S4I819_9EUKA</name>
<comment type="subcellular location">
    <subcellularLocation>
        <location evidence="1">Cytoplasm</location>
        <location evidence="1">Cytoskeleton</location>
    </subcellularLocation>
</comment>
<evidence type="ECO:0000259" key="8">
    <source>
        <dbReference type="PROSITE" id="PS51263"/>
    </source>
</evidence>
<dbReference type="AlphaFoldDB" id="A0A7S4I819"/>
<dbReference type="PANTHER" id="PTHR10829:SF50">
    <property type="entry name" value="ADF-H DOMAIN-CONTAINING PROTEIN"/>
    <property type="match status" value="1"/>
</dbReference>
<gene>
    <name evidence="9" type="ORF">VSP0166_LOCUS9298</name>
</gene>
<evidence type="ECO:0000256" key="7">
    <source>
        <dbReference type="SAM" id="MobiDB-lite"/>
    </source>
</evidence>
<dbReference type="Gene3D" id="3.40.20.10">
    <property type="entry name" value="Severin"/>
    <property type="match status" value="2"/>
</dbReference>
<dbReference type="SMART" id="SM00102">
    <property type="entry name" value="ADF"/>
    <property type="match status" value="2"/>
</dbReference>
<dbReference type="GO" id="GO:0030864">
    <property type="term" value="C:cortical actin cytoskeleton"/>
    <property type="evidence" value="ECO:0007669"/>
    <property type="project" value="TreeGrafter"/>
</dbReference>
<comment type="similarity">
    <text evidence="5">Belongs to the actin-binding proteins ADF family. Coactosin subfamily.</text>
</comment>
<dbReference type="GO" id="GO:0005884">
    <property type="term" value="C:actin filament"/>
    <property type="evidence" value="ECO:0007669"/>
    <property type="project" value="TreeGrafter"/>
</dbReference>
<keyword evidence="2" id="KW-0963">Cytoplasm</keyword>
<evidence type="ECO:0000256" key="4">
    <source>
        <dbReference type="ARBA" id="ARBA00023212"/>
    </source>
</evidence>
<sequence>MPRASTELSFANTEEAESLLQRVRSDADDLSWVTFVYAPNSHNILDINGSGTGGLGEFRDNFDESQRMYGLLRVTDIIDGHTTIKFVFVSWAGAKVRVVPKAKMATHKGSIVNLIGQAHITLDASEASDISDDVVMTRVTDASGSGSRVLDKPDQTRAAVTVNKASTSSARPSVPKESNAEVSFGNPDEGKAAIKQVRNNDDPTDWVLFGYEGQSNVIQLVATGNGGIEEMKQQLKPDTINYGIVRVYDCYDGHTTTKFVLILWVGENVKIMRKARITTHKGAVLEFLGQYHTDIPCSNHDEVNQEIIMTAVQDASGTAVHVKDKAE</sequence>
<evidence type="ECO:0000313" key="9">
    <source>
        <dbReference type="EMBL" id="CAE2221504.1"/>
    </source>
</evidence>
<dbReference type="GO" id="GO:0051015">
    <property type="term" value="F:actin filament binding"/>
    <property type="evidence" value="ECO:0007669"/>
    <property type="project" value="TreeGrafter"/>
</dbReference>
<dbReference type="InterPro" id="IPR029006">
    <property type="entry name" value="ADF-H/Gelsolin-like_dom_sf"/>
</dbReference>
<feature type="domain" description="ADF-H" evidence="8">
    <location>
        <begin position="181"/>
        <end position="313"/>
    </location>
</feature>
<dbReference type="CDD" id="cd11282">
    <property type="entry name" value="ADF_coactosin_like"/>
    <property type="match status" value="2"/>
</dbReference>
<dbReference type="GO" id="GO:0030427">
    <property type="term" value="C:site of polarized growth"/>
    <property type="evidence" value="ECO:0007669"/>
    <property type="project" value="TreeGrafter"/>
</dbReference>
<evidence type="ECO:0000256" key="5">
    <source>
        <dbReference type="ARBA" id="ARBA00038052"/>
    </source>
</evidence>
<protein>
    <recommendedName>
        <fullName evidence="6">Coactosin</fullName>
    </recommendedName>
</protein>
<proteinExistence type="inferred from homology"/>
<dbReference type="InterPro" id="IPR002108">
    <property type="entry name" value="ADF-H"/>
</dbReference>
<evidence type="ECO:0000256" key="2">
    <source>
        <dbReference type="ARBA" id="ARBA00022490"/>
    </source>
</evidence>
<dbReference type="GO" id="GO:0030833">
    <property type="term" value="P:regulation of actin filament polymerization"/>
    <property type="evidence" value="ECO:0007669"/>
    <property type="project" value="TreeGrafter"/>
</dbReference>
<accession>A0A7S4I819</accession>
<evidence type="ECO:0000256" key="3">
    <source>
        <dbReference type="ARBA" id="ARBA00023203"/>
    </source>
</evidence>
<evidence type="ECO:0000256" key="1">
    <source>
        <dbReference type="ARBA" id="ARBA00004245"/>
    </source>
</evidence>
<reference evidence="9" key="1">
    <citation type="submission" date="2021-01" db="EMBL/GenBank/DDBJ databases">
        <authorList>
            <person name="Corre E."/>
            <person name="Pelletier E."/>
            <person name="Niang G."/>
            <person name="Scheremetjew M."/>
            <person name="Finn R."/>
            <person name="Kale V."/>
            <person name="Holt S."/>
            <person name="Cochrane G."/>
            <person name="Meng A."/>
            <person name="Brown T."/>
            <person name="Cohen L."/>
        </authorList>
    </citation>
    <scope>NUCLEOTIDE SEQUENCE</scope>
    <source>
        <strain evidence="9">DIVA3 518/3/11/1/6</strain>
    </source>
</reference>
<dbReference type="PANTHER" id="PTHR10829">
    <property type="entry name" value="CORTACTIN AND DREBRIN"/>
    <property type="match status" value="1"/>
</dbReference>
<feature type="region of interest" description="Disordered" evidence="7">
    <location>
        <begin position="143"/>
        <end position="188"/>
    </location>
</feature>